<dbReference type="PANTHER" id="PTHR20858:SF17">
    <property type="entry name" value="HYDROXYMETHYLPYRIMIDINE_PHOSPHOMETHYLPYRIMIDINE KINASE THI20-RELATED"/>
    <property type="match status" value="1"/>
</dbReference>
<name>A0ABS6V6X8_9SPHN</name>
<dbReference type="Proteomes" id="UP000698028">
    <property type="component" value="Unassembled WGS sequence"/>
</dbReference>
<dbReference type="PANTHER" id="PTHR20858">
    <property type="entry name" value="PHOSPHOMETHYLPYRIMIDINE KINASE"/>
    <property type="match status" value="1"/>
</dbReference>
<dbReference type="Pfam" id="PF00903">
    <property type="entry name" value="Glyoxalase"/>
    <property type="match status" value="1"/>
</dbReference>
<dbReference type="RefSeq" id="WP_218633237.1">
    <property type="nucleotide sequence ID" value="NZ_JAHVAH010000001.1"/>
</dbReference>
<evidence type="ECO:0000313" key="5">
    <source>
        <dbReference type="Proteomes" id="UP000698028"/>
    </source>
</evidence>
<keyword evidence="5" id="KW-1185">Reference proteome</keyword>
<evidence type="ECO:0000313" key="4">
    <source>
        <dbReference type="EMBL" id="MBW0145320.1"/>
    </source>
</evidence>
<dbReference type="InterPro" id="IPR004399">
    <property type="entry name" value="HMP/HMP-P_kinase_dom"/>
</dbReference>
<accession>A0ABS6V6X8</accession>
<comment type="caution">
    <text evidence="4">The sequence shown here is derived from an EMBL/GenBank/DDBJ whole genome shotgun (WGS) entry which is preliminary data.</text>
</comment>
<dbReference type="NCBIfam" id="TIGR00097">
    <property type="entry name" value="HMP-P_kinase"/>
    <property type="match status" value="1"/>
</dbReference>
<reference evidence="4 5" key="1">
    <citation type="submission" date="2021-07" db="EMBL/GenBank/DDBJ databases">
        <title>The draft genome sequence of Sphingomicrobium sp. B8.</title>
        <authorList>
            <person name="Mu L."/>
        </authorList>
    </citation>
    <scope>NUCLEOTIDE SEQUENCE [LARGE SCALE GENOMIC DNA]</scope>
    <source>
        <strain evidence="4 5">B8</strain>
    </source>
</reference>
<keyword evidence="4" id="KW-0418">Kinase</keyword>
<sequence length="395" mass="42034">MTIARILCIGGSDSGGGAGIQADLKTVTMLGGHGMTAITSVTAQNSEGVTGIHAIPAEMVLEQVDACITDFGVDAIKVGMIGSALTARLVAERLEQLNVPIVVDPVMVATSGATLSDDKTIKAMEGLLKLATLATPNTPELQRLSGKTDSIEGALSLVSAHGCAVLVKGGHEEGETVGDALIEADNMTSWQGTRIMTRHSHGTGCTLASAIATFLGSGASLSEAIDRAREFVRLALYEAPGIGRGSGPMGHGRVRLDVGMGQGAGPRLNQITITGKDYAKMVDFYTKLGLTQIVDSPDNQYARFETSGGGTFSVQCDPEAPSEEVFAVYFECDDIDQRCERLARKGLPFEHAPRNQPWGWREARLRDPHGNTVFLYKSGEMRRYPEWRIKPGEKG</sequence>
<evidence type="ECO:0000259" key="3">
    <source>
        <dbReference type="PROSITE" id="PS51819"/>
    </source>
</evidence>
<comment type="pathway">
    <text evidence="1">Cofactor biosynthesis; thiamine diphosphate biosynthesis.</text>
</comment>
<evidence type="ECO:0000256" key="1">
    <source>
        <dbReference type="ARBA" id="ARBA00004948"/>
    </source>
</evidence>
<dbReference type="GO" id="GO:0008902">
    <property type="term" value="F:hydroxymethylpyrimidine kinase activity"/>
    <property type="evidence" value="ECO:0007669"/>
    <property type="project" value="UniProtKB-EC"/>
</dbReference>
<dbReference type="Pfam" id="PF08543">
    <property type="entry name" value="Phos_pyr_kin"/>
    <property type="match status" value="1"/>
</dbReference>
<dbReference type="PROSITE" id="PS51819">
    <property type="entry name" value="VOC"/>
    <property type="match status" value="1"/>
</dbReference>
<gene>
    <name evidence="4" type="primary">thiD</name>
    <name evidence="4" type="ORF">KTQ36_08440</name>
</gene>
<dbReference type="CDD" id="cd01169">
    <property type="entry name" value="HMPP_kinase"/>
    <property type="match status" value="1"/>
</dbReference>
<dbReference type="InterPro" id="IPR013749">
    <property type="entry name" value="PM/HMP-P_kinase-1"/>
</dbReference>
<keyword evidence="4" id="KW-0808">Transferase</keyword>
<organism evidence="4 5">
    <name type="scientific">Sphingomicrobium clamense</name>
    <dbReference type="NCBI Taxonomy" id="2851013"/>
    <lineage>
        <taxon>Bacteria</taxon>
        <taxon>Pseudomonadati</taxon>
        <taxon>Pseudomonadota</taxon>
        <taxon>Alphaproteobacteria</taxon>
        <taxon>Sphingomonadales</taxon>
        <taxon>Sphingomonadaceae</taxon>
        <taxon>Sphingomicrobium</taxon>
    </lineage>
</organism>
<proteinExistence type="predicted"/>
<dbReference type="GO" id="GO:0008972">
    <property type="term" value="F:phosphomethylpyrimidine kinase activity"/>
    <property type="evidence" value="ECO:0007669"/>
    <property type="project" value="UniProtKB-EC"/>
</dbReference>
<dbReference type="EC" id="2.7.1.49" evidence="2"/>
<dbReference type="InterPro" id="IPR037523">
    <property type="entry name" value="VOC_core"/>
</dbReference>
<dbReference type="InterPro" id="IPR004360">
    <property type="entry name" value="Glyas_Fos-R_dOase_dom"/>
</dbReference>
<evidence type="ECO:0000256" key="2">
    <source>
        <dbReference type="ARBA" id="ARBA00012135"/>
    </source>
</evidence>
<feature type="domain" description="VOC" evidence="3">
    <location>
        <begin position="267"/>
        <end position="378"/>
    </location>
</feature>
<protein>
    <recommendedName>
        <fullName evidence="2">hydroxymethylpyrimidine kinase</fullName>
        <ecNumber evidence="2">2.7.1.49</ecNumber>
    </recommendedName>
</protein>
<dbReference type="EMBL" id="JAHVAH010000001">
    <property type="protein sequence ID" value="MBW0145320.1"/>
    <property type="molecule type" value="Genomic_DNA"/>
</dbReference>